<keyword evidence="1" id="KW-0804">Transcription</keyword>
<evidence type="ECO:0000313" key="4">
    <source>
        <dbReference type="Proteomes" id="UP000886724"/>
    </source>
</evidence>
<dbReference type="Gene3D" id="3.30.70.940">
    <property type="entry name" value="NusG, N-terminal domain"/>
    <property type="match status" value="1"/>
</dbReference>
<reference evidence="3" key="2">
    <citation type="submission" date="2021-04" db="EMBL/GenBank/DDBJ databases">
        <authorList>
            <person name="Gilroy R."/>
        </authorList>
    </citation>
    <scope>NUCLEOTIDE SEQUENCE</scope>
    <source>
        <strain evidence="3">ChiGjej1B1-14440</strain>
    </source>
</reference>
<proteinExistence type="predicted"/>
<dbReference type="SUPFAM" id="SSF82679">
    <property type="entry name" value="N-utilization substance G protein NusG, N-terminal domain"/>
    <property type="match status" value="1"/>
</dbReference>
<feature type="domain" description="NusG-like N-terminal" evidence="2">
    <location>
        <begin position="1"/>
        <end position="98"/>
    </location>
</feature>
<dbReference type="Pfam" id="PF02357">
    <property type="entry name" value="NusG"/>
    <property type="match status" value="1"/>
</dbReference>
<dbReference type="GO" id="GO:0006354">
    <property type="term" value="P:DNA-templated transcription elongation"/>
    <property type="evidence" value="ECO:0007669"/>
    <property type="project" value="InterPro"/>
</dbReference>
<dbReference type="EMBL" id="DXET01000167">
    <property type="protein sequence ID" value="HIX81838.1"/>
    <property type="molecule type" value="Genomic_DNA"/>
</dbReference>
<dbReference type="InterPro" id="IPR006645">
    <property type="entry name" value="NGN-like_dom"/>
</dbReference>
<name>A0A9D2BMV2_9FIRM</name>
<comment type="caution">
    <text evidence="3">The sequence shown here is derived from an EMBL/GenBank/DDBJ whole genome shotgun (WGS) entry which is preliminary data.</text>
</comment>
<evidence type="ECO:0000259" key="2">
    <source>
        <dbReference type="Pfam" id="PF02357"/>
    </source>
</evidence>
<evidence type="ECO:0000256" key="1">
    <source>
        <dbReference type="ARBA" id="ARBA00023163"/>
    </source>
</evidence>
<organism evidence="3 4">
    <name type="scientific">Candidatus Erysipelatoclostridium merdavium</name>
    <dbReference type="NCBI Taxonomy" id="2838566"/>
    <lineage>
        <taxon>Bacteria</taxon>
        <taxon>Bacillati</taxon>
        <taxon>Bacillota</taxon>
        <taxon>Erysipelotrichia</taxon>
        <taxon>Erysipelotrichales</taxon>
        <taxon>Erysipelotrichales incertae sedis</taxon>
    </lineage>
</organism>
<gene>
    <name evidence="3" type="ORF">H9980_07720</name>
</gene>
<evidence type="ECO:0000313" key="3">
    <source>
        <dbReference type="EMBL" id="HIX81838.1"/>
    </source>
</evidence>
<dbReference type="AlphaFoldDB" id="A0A9D2BMV2"/>
<dbReference type="Proteomes" id="UP000886724">
    <property type="component" value="Unassembled WGS sequence"/>
</dbReference>
<sequence length="168" mass="19648">MNWYIIFENNEKIKDLLVWFNKQPDMKAFIVKSERFWKKDGKKMFIEKPMYPNYIFVETNLDSKEFYDVVSKLEGNLSSTMKVLQNDTQSVMSLSNEEKEFLESLLNEDHSIVHSTGVIVNSKLIVQEGPLMGKEEMIKKIDRHKRTAFLGSLFGRMIKVPLEVTSKS</sequence>
<dbReference type="InterPro" id="IPR036735">
    <property type="entry name" value="NGN_dom_sf"/>
</dbReference>
<reference evidence="3" key="1">
    <citation type="journal article" date="2021" name="PeerJ">
        <title>Extensive microbial diversity within the chicken gut microbiome revealed by metagenomics and culture.</title>
        <authorList>
            <person name="Gilroy R."/>
            <person name="Ravi A."/>
            <person name="Getino M."/>
            <person name="Pursley I."/>
            <person name="Horton D.L."/>
            <person name="Alikhan N.F."/>
            <person name="Baker D."/>
            <person name="Gharbi K."/>
            <person name="Hall N."/>
            <person name="Watson M."/>
            <person name="Adriaenssens E.M."/>
            <person name="Foster-Nyarko E."/>
            <person name="Jarju S."/>
            <person name="Secka A."/>
            <person name="Antonio M."/>
            <person name="Oren A."/>
            <person name="Chaudhuri R.R."/>
            <person name="La Ragione R."/>
            <person name="Hildebrand F."/>
            <person name="Pallen M.J."/>
        </authorList>
    </citation>
    <scope>NUCLEOTIDE SEQUENCE</scope>
    <source>
        <strain evidence="3">ChiGjej1B1-14440</strain>
    </source>
</reference>
<protein>
    <submittedName>
        <fullName evidence="3">Antitermination protein NusG</fullName>
    </submittedName>
</protein>
<accession>A0A9D2BMV2</accession>